<dbReference type="AlphaFoldDB" id="A0A1R4HC86"/>
<dbReference type="EMBL" id="FUKJ01000293">
    <property type="protein sequence ID" value="SJM93807.1"/>
    <property type="molecule type" value="Genomic_DNA"/>
</dbReference>
<protein>
    <submittedName>
        <fullName evidence="2">Uncharacterized protein</fullName>
    </submittedName>
</protein>
<reference evidence="3" key="1">
    <citation type="submission" date="2017-02" db="EMBL/GenBank/DDBJ databases">
        <authorList>
            <person name="Daims H."/>
        </authorList>
    </citation>
    <scope>NUCLEOTIDE SEQUENCE [LARGE SCALE GENOMIC DNA]</scope>
</reference>
<proteinExistence type="predicted"/>
<evidence type="ECO:0000313" key="2">
    <source>
        <dbReference type="EMBL" id="SJM93807.1"/>
    </source>
</evidence>
<organism evidence="2 3">
    <name type="scientific">Crenothrix polyspora</name>
    <dbReference type="NCBI Taxonomy" id="360316"/>
    <lineage>
        <taxon>Bacteria</taxon>
        <taxon>Pseudomonadati</taxon>
        <taxon>Pseudomonadota</taxon>
        <taxon>Gammaproteobacteria</taxon>
        <taxon>Methylococcales</taxon>
        <taxon>Crenotrichaceae</taxon>
        <taxon>Crenothrix</taxon>
    </lineage>
</organism>
<sequence>MLTNEMVCGEWAENIANVKQELEKEVKKLEYMREKLVIAANVILEIKPIHGQKMTTLNLHGHLENLSRNLLSHCLVIKQEDRHYIRAMHRVQKCLAPAKKGKPEPKDCVILEAFLDVAGKAREFGYNGSIFCYFKYQ</sequence>
<keyword evidence="1" id="KW-0175">Coiled coil</keyword>
<name>A0A1R4HC86_9GAMM</name>
<accession>A0A1R4HC86</accession>
<evidence type="ECO:0000313" key="3">
    <source>
        <dbReference type="Proteomes" id="UP000195442"/>
    </source>
</evidence>
<evidence type="ECO:0000256" key="1">
    <source>
        <dbReference type="SAM" id="Coils"/>
    </source>
</evidence>
<keyword evidence="3" id="KW-1185">Reference proteome</keyword>
<feature type="coiled-coil region" evidence="1">
    <location>
        <begin position="12"/>
        <end position="39"/>
    </location>
</feature>
<dbReference type="Proteomes" id="UP000195442">
    <property type="component" value="Unassembled WGS sequence"/>
</dbReference>
<gene>
    <name evidence="2" type="ORF">CRENPOLYSF2_3620006</name>
</gene>